<comment type="catalytic activity">
    <reaction evidence="14 15">
        <text>[(1-&gt;4)-beta-D-glucosyl]n+m + reduced acceptor + O2 = 4-dehydro-beta-D-glucosyl-[(1-&gt;4)-beta-D-glucosyl]n-1 + [(1-&gt;4)-beta-D-glucosyl]m + acceptor + H2O.</text>
        <dbReference type="EC" id="1.14.99.56"/>
    </reaction>
</comment>
<dbReference type="GO" id="GO:0005576">
    <property type="term" value="C:extracellular region"/>
    <property type="evidence" value="ECO:0007669"/>
    <property type="project" value="UniProtKB-SubCell"/>
</dbReference>
<protein>
    <recommendedName>
        <fullName evidence="15">AA9 family lytic polysaccharide monooxygenase</fullName>
        <ecNumber evidence="15">1.14.99.56</ecNumber>
    </recommendedName>
    <alternativeName>
        <fullName evidence="15">Endo-beta-1,4-glucanase</fullName>
    </alternativeName>
    <alternativeName>
        <fullName evidence="15">Glycosyl hydrolase 61 family protein</fullName>
    </alternativeName>
</protein>
<dbReference type="EMBL" id="CACVBS010000058">
    <property type="protein sequence ID" value="CAA7267275.1"/>
    <property type="molecule type" value="Genomic_DNA"/>
</dbReference>
<dbReference type="InterPro" id="IPR005103">
    <property type="entry name" value="AA9_LPMO"/>
</dbReference>
<proteinExistence type="inferred from homology"/>
<keyword evidence="5 16" id="KW-0732">Signal</keyword>
<comment type="similarity">
    <text evidence="13">Belongs to the polysaccharide monooxygenase AA9 family.</text>
</comment>
<feature type="chain" id="PRO_5035735314" description="AA9 family lytic polysaccharide monooxygenase" evidence="16">
    <location>
        <begin position="19"/>
        <end position="274"/>
    </location>
</feature>
<dbReference type="InterPro" id="IPR049892">
    <property type="entry name" value="AA9"/>
</dbReference>
<evidence type="ECO:0000256" key="7">
    <source>
        <dbReference type="ARBA" id="ARBA00023002"/>
    </source>
</evidence>
<feature type="domain" description="Auxiliary Activity family 9 catalytic" evidence="17">
    <location>
        <begin position="19"/>
        <end position="222"/>
    </location>
</feature>
<feature type="signal peptide" evidence="16">
    <location>
        <begin position="1"/>
        <end position="18"/>
    </location>
</feature>
<comment type="caution">
    <text evidence="18">The sequence shown here is derived from an EMBL/GenBank/DDBJ whole genome shotgun (WGS) entry which is preliminary data.</text>
</comment>
<dbReference type="OrthoDB" id="3238762at2759"/>
<evidence type="ECO:0000256" key="8">
    <source>
        <dbReference type="ARBA" id="ARBA00023008"/>
    </source>
</evidence>
<name>A0A8S0W291_CYCAE</name>
<dbReference type="Gene3D" id="2.70.50.70">
    <property type="match status" value="1"/>
</dbReference>
<dbReference type="AlphaFoldDB" id="A0A8S0W291"/>
<keyword evidence="19" id="KW-1185">Reference proteome</keyword>
<comment type="cofactor">
    <cofactor evidence="1">
        <name>Cu(2+)</name>
        <dbReference type="ChEBI" id="CHEBI:29036"/>
    </cofactor>
</comment>
<keyword evidence="8" id="KW-0186">Copper</keyword>
<keyword evidence="11 15" id="KW-0119">Carbohydrate metabolism</keyword>
<evidence type="ECO:0000256" key="16">
    <source>
        <dbReference type="SAM" id="SignalP"/>
    </source>
</evidence>
<gene>
    <name evidence="18" type="ORF">AAE3_LOCUS9480</name>
</gene>
<evidence type="ECO:0000256" key="12">
    <source>
        <dbReference type="ARBA" id="ARBA00023326"/>
    </source>
</evidence>
<evidence type="ECO:0000313" key="18">
    <source>
        <dbReference type="EMBL" id="CAA7267275.1"/>
    </source>
</evidence>
<dbReference type="GO" id="GO:0046872">
    <property type="term" value="F:metal ion binding"/>
    <property type="evidence" value="ECO:0007669"/>
    <property type="project" value="UniProtKB-KW"/>
</dbReference>
<keyword evidence="9" id="KW-0503">Monooxygenase</keyword>
<evidence type="ECO:0000256" key="5">
    <source>
        <dbReference type="ARBA" id="ARBA00022729"/>
    </source>
</evidence>
<organism evidence="18 19">
    <name type="scientific">Cyclocybe aegerita</name>
    <name type="common">Black poplar mushroom</name>
    <name type="synonym">Agrocybe aegerita</name>
    <dbReference type="NCBI Taxonomy" id="1973307"/>
    <lineage>
        <taxon>Eukaryota</taxon>
        <taxon>Fungi</taxon>
        <taxon>Dikarya</taxon>
        <taxon>Basidiomycota</taxon>
        <taxon>Agaricomycotina</taxon>
        <taxon>Agaricomycetes</taxon>
        <taxon>Agaricomycetidae</taxon>
        <taxon>Agaricales</taxon>
        <taxon>Agaricineae</taxon>
        <taxon>Bolbitiaceae</taxon>
        <taxon>Cyclocybe</taxon>
    </lineage>
</organism>
<evidence type="ECO:0000256" key="15">
    <source>
        <dbReference type="RuleBase" id="RU368122"/>
    </source>
</evidence>
<keyword evidence="7" id="KW-0560">Oxidoreductase</keyword>
<dbReference type="GO" id="GO:0030245">
    <property type="term" value="P:cellulose catabolic process"/>
    <property type="evidence" value="ECO:0007669"/>
    <property type="project" value="UniProtKB-UniRule"/>
</dbReference>
<dbReference type="PANTHER" id="PTHR33353">
    <property type="entry name" value="PUTATIVE (AFU_ORTHOLOGUE AFUA_1G12560)-RELATED"/>
    <property type="match status" value="1"/>
</dbReference>
<dbReference type="GO" id="GO:0030248">
    <property type="term" value="F:cellulose binding"/>
    <property type="evidence" value="ECO:0007669"/>
    <property type="project" value="UniProtKB-UniRule"/>
</dbReference>
<reference evidence="18 19" key="1">
    <citation type="submission" date="2020-01" db="EMBL/GenBank/DDBJ databases">
        <authorList>
            <person name="Gupta K D."/>
        </authorList>
    </citation>
    <scope>NUCLEOTIDE SEQUENCE [LARGE SCALE GENOMIC DNA]</scope>
</reference>
<evidence type="ECO:0000313" key="19">
    <source>
        <dbReference type="Proteomes" id="UP000467700"/>
    </source>
</evidence>
<evidence type="ECO:0000256" key="3">
    <source>
        <dbReference type="ARBA" id="ARBA00022525"/>
    </source>
</evidence>
<evidence type="ECO:0000256" key="14">
    <source>
        <dbReference type="ARBA" id="ARBA00045077"/>
    </source>
</evidence>
<keyword evidence="12 15" id="KW-0624">Polysaccharide degradation</keyword>
<sequence>MRFDTLASVATLIVSASAHSTFQQLWINGVDAGSSCLRTAANNNPIGTSGGDLACNVHSRSPNVCTIKPGDKVTVEMHQQPGQRSCANEGIGGNHFGPVLVYMASVSDATTADARSAGWFKVSELGLVSRNPQYFGSQVLNDNCGHYTFTVPDIAPGNYLIRAEVIALHVASGSGGAQHYPACFQVNVAGSGTARPPTVRFPGAYSNSDPGILINIYQSLSTYRVPGPTPYGYVAPTIANTAYPRTPTWNTALQPAAVPMTTPAPGATGIAGGA</sequence>
<dbReference type="GO" id="GO:0008810">
    <property type="term" value="F:cellulase activity"/>
    <property type="evidence" value="ECO:0007669"/>
    <property type="project" value="UniProtKB-UniRule"/>
</dbReference>
<dbReference type="EC" id="1.14.99.56" evidence="15"/>
<dbReference type="Pfam" id="PF03443">
    <property type="entry name" value="AA9"/>
    <property type="match status" value="1"/>
</dbReference>
<comment type="function">
    <text evidence="15">Lytic polysaccharide monooxygenase (LMPO) that depolymerizes crystalline and amorphous polysaccharides via the oxidation of scissile alpha- or beta-(1-4)-glycosidic bonds, yielding C1 and/or C4 oxidation products. Catalysis by LPMOs requires the reduction of the active-site copper from Cu(II) to Cu(I) by a reducing agent and H(2)O(2) or O(2) as a cosubstrate.</text>
</comment>
<evidence type="ECO:0000256" key="1">
    <source>
        <dbReference type="ARBA" id="ARBA00001973"/>
    </source>
</evidence>
<dbReference type="Proteomes" id="UP000467700">
    <property type="component" value="Unassembled WGS sequence"/>
</dbReference>
<comment type="domain">
    <text evidence="15">Has a modular structure: an endo-beta-1,4-glucanase catalytic module at the N-terminus, a linker rich in serines and threonines, and a C-terminal carbohydrate-binding module (CBM).</text>
</comment>
<keyword evidence="6 15" id="KW-0136">Cellulose degradation</keyword>
<dbReference type="CDD" id="cd21175">
    <property type="entry name" value="LPMO_AA9"/>
    <property type="match status" value="1"/>
</dbReference>
<evidence type="ECO:0000256" key="10">
    <source>
        <dbReference type="ARBA" id="ARBA00023157"/>
    </source>
</evidence>
<dbReference type="GO" id="GO:0004497">
    <property type="term" value="F:monooxygenase activity"/>
    <property type="evidence" value="ECO:0007669"/>
    <property type="project" value="UniProtKB-KW"/>
</dbReference>
<evidence type="ECO:0000256" key="6">
    <source>
        <dbReference type="ARBA" id="ARBA00023001"/>
    </source>
</evidence>
<comment type="subcellular location">
    <subcellularLocation>
        <location evidence="2 15">Secreted</location>
    </subcellularLocation>
</comment>
<evidence type="ECO:0000256" key="11">
    <source>
        <dbReference type="ARBA" id="ARBA00023277"/>
    </source>
</evidence>
<accession>A0A8S0W291</accession>
<evidence type="ECO:0000256" key="2">
    <source>
        <dbReference type="ARBA" id="ARBA00004613"/>
    </source>
</evidence>
<evidence type="ECO:0000256" key="9">
    <source>
        <dbReference type="ARBA" id="ARBA00023033"/>
    </source>
</evidence>
<evidence type="ECO:0000259" key="17">
    <source>
        <dbReference type="Pfam" id="PF03443"/>
    </source>
</evidence>
<keyword evidence="10 15" id="KW-1015">Disulfide bond</keyword>
<dbReference type="PANTHER" id="PTHR33353:SF9">
    <property type="entry name" value="ENDOGLUCANASE II"/>
    <property type="match status" value="1"/>
</dbReference>
<keyword evidence="3 15" id="KW-0964">Secreted</keyword>
<evidence type="ECO:0000256" key="13">
    <source>
        <dbReference type="ARBA" id="ARBA00044502"/>
    </source>
</evidence>
<keyword evidence="4" id="KW-0479">Metal-binding</keyword>
<evidence type="ECO:0000256" key="4">
    <source>
        <dbReference type="ARBA" id="ARBA00022723"/>
    </source>
</evidence>